<dbReference type="PANTHER" id="PTHR45453">
    <property type="entry name" value="PHOSPHATE REGULON SENSOR PROTEIN PHOR"/>
    <property type="match status" value="1"/>
</dbReference>
<accession>A0A255XL01</accession>
<dbReference type="PANTHER" id="PTHR45453:SF1">
    <property type="entry name" value="PHOSPHATE REGULON SENSOR PROTEIN PHOR"/>
    <property type="match status" value="1"/>
</dbReference>
<evidence type="ECO:0000256" key="7">
    <source>
        <dbReference type="ARBA" id="ARBA00022741"/>
    </source>
</evidence>
<name>A0A255XL01_9PROT</name>
<keyword evidence="12" id="KW-0812">Transmembrane</keyword>
<dbReference type="GO" id="GO:0005524">
    <property type="term" value="F:ATP binding"/>
    <property type="evidence" value="ECO:0007669"/>
    <property type="project" value="UniProtKB-KW"/>
</dbReference>
<dbReference type="FunFam" id="3.30.565.10:FF:000006">
    <property type="entry name" value="Sensor histidine kinase WalK"/>
    <property type="match status" value="1"/>
</dbReference>
<dbReference type="EMBL" id="NOXS01000034">
    <property type="protein sequence ID" value="OYQ17561.1"/>
    <property type="molecule type" value="Genomic_DNA"/>
</dbReference>
<evidence type="ECO:0000259" key="13">
    <source>
        <dbReference type="PROSITE" id="PS50109"/>
    </source>
</evidence>
<dbReference type="InterPro" id="IPR004358">
    <property type="entry name" value="Sig_transdc_His_kin-like_C"/>
</dbReference>
<keyword evidence="4" id="KW-1003">Cell membrane</keyword>
<dbReference type="FunFam" id="1.10.287.130:FF:000008">
    <property type="entry name" value="Two-component sensor histidine kinase"/>
    <property type="match status" value="1"/>
</dbReference>
<dbReference type="EC" id="2.7.13.3" evidence="3"/>
<evidence type="ECO:0000256" key="6">
    <source>
        <dbReference type="ARBA" id="ARBA00022679"/>
    </source>
</evidence>
<keyword evidence="5" id="KW-0597">Phosphoprotein</keyword>
<dbReference type="InterPro" id="IPR003594">
    <property type="entry name" value="HATPase_dom"/>
</dbReference>
<dbReference type="GO" id="GO:0000155">
    <property type="term" value="F:phosphorelay sensor kinase activity"/>
    <property type="evidence" value="ECO:0007669"/>
    <property type="project" value="InterPro"/>
</dbReference>
<evidence type="ECO:0000256" key="1">
    <source>
        <dbReference type="ARBA" id="ARBA00000085"/>
    </source>
</evidence>
<dbReference type="GO" id="GO:0005886">
    <property type="term" value="C:plasma membrane"/>
    <property type="evidence" value="ECO:0007669"/>
    <property type="project" value="UniProtKB-SubCell"/>
</dbReference>
<dbReference type="Gene3D" id="1.10.287.130">
    <property type="match status" value="1"/>
</dbReference>
<evidence type="ECO:0000256" key="4">
    <source>
        <dbReference type="ARBA" id="ARBA00022475"/>
    </source>
</evidence>
<dbReference type="InterPro" id="IPR005467">
    <property type="entry name" value="His_kinase_dom"/>
</dbReference>
<comment type="catalytic activity">
    <reaction evidence="1">
        <text>ATP + protein L-histidine = ADP + protein N-phospho-L-histidine.</text>
        <dbReference type="EC" id="2.7.13.3"/>
    </reaction>
</comment>
<dbReference type="AlphaFoldDB" id="A0A255XL01"/>
<dbReference type="OrthoDB" id="9813151at2"/>
<keyword evidence="9" id="KW-0067">ATP-binding</keyword>
<dbReference type="InterPro" id="IPR013656">
    <property type="entry name" value="PAS_4"/>
</dbReference>
<proteinExistence type="predicted"/>
<reference evidence="14 15" key="1">
    <citation type="submission" date="2017-07" db="EMBL/GenBank/DDBJ databases">
        <title>Elstera cyanobacteriorum sp. nov., a novel bacterium isolated from cyanobacterial aggregates in a eutrophic lake.</title>
        <authorList>
            <person name="Cai H."/>
        </authorList>
    </citation>
    <scope>NUCLEOTIDE SEQUENCE [LARGE SCALE GENOMIC DNA]</scope>
    <source>
        <strain evidence="14 15">TH019</strain>
    </source>
</reference>
<dbReference type="Gene3D" id="3.30.565.10">
    <property type="entry name" value="Histidine kinase-like ATPase, C-terminal domain"/>
    <property type="match status" value="1"/>
</dbReference>
<evidence type="ECO:0000313" key="14">
    <source>
        <dbReference type="EMBL" id="OYQ17561.1"/>
    </source>
</evidence>
<keyword evidence="10" id="KW-0902">Two-component regulatory system</keyword>
<dbReference type="SUPFAM" id="SSF55874">
    <property type="entry name" value="ATPase domain of HSP90 chaperone/DNA topoisomerase II/histidine kinase"/>
    <property type="match status" value="1"/>
</dbReference>
<dbReference type="PRINTS" id="PR00344">
    <property type="entry name" value="BCTRLSENSOR"/>
</dbReference>
<evidence type="ECO:0000256" key="3">
    <source>
        <dbReference type="ARBA" id="ARBA00012438"/>
    </source>
</evidence>
<keyword evidence="12" id="KW-1133">Transmembrane helix</keyword>
<evidence type="ECO:0000256" key="5">
    <source>
        <dbReference type="ARBA" id="ARBA00022553"/>
    </source>
</evidence>
<sequence length="480" mass="51815">MGVRGEDIDLTPVPLPDPPLPFSRIALAVLMLGLPPVGLIGAALVLGWIPSPWIAALAAAALLFYYVLMARRHARAIYDLRNFADELIGGDRPLPASARLGSPALRDLGYAIARLYRAKRDRNDEMMRLVQARDGVLDAVPDPVFALDRGGRVLGANRGAVESFGSVIGRDATLLFRQPALQTALRSVLSGGESRATATLSLAPPVEREFTVAVQRLQSVAPDGTCAVLTLHDVTALRRAEQTRVDFVANASHEIRTPLTTLLGFIETLQGPAKDDPEAQAMFLDIMQGEAQRMARLVEDLLSLSRIEQHEHEHPTTALALGPLLERVIAGLQPQADQRRARILLTVDGDDRVIGTADELVQLAQNLIVNALKYGREGGTVTVTVRHKPTPPAAMPPPLYGAVALAVQDDGEGIPREHLPRLTERFYRIDPARSKSQGGTGLGLAIVKHIVNRHRGALRIESDPGKGTCFTAFLPAAERG</sequence>
<keyword evidence="8" id="KW-0418">Kinase</keyword>
<dbReference type="InterPro" id="IPR036890">
    <property type="entry name" value="HATPase_C_sf"/>
</dbReference>
<feature type="transmembrane region" description="Helical" evidence="12">
    <location>
        <begin position="25"/>
        <end position="46"/>
    </location>
</feature>
<feature type="domain" description="Histidine kinase" evidence="13">
    <location>
        <begin position="250"/>
        <end position="478"/>
    </location>
</feature>
<evidence type="ECO:0000256" key="8">
    <source>
        <dbReference type="ARBA" id="ARBA00022777"/>
    </source>
</evidence>
<keyword evidence="11 12" id="KW-0472">Membrane</keyword>
<evidence type="ECO:0000256" key="12">
    <source>
        <dbReference type="SAM" id="Phobius"/>
    </source>
</evidence>
<dbReference type="GO" id="GO:0016036">
    <property type="term" value="P:cellular response to phosphate starvation"/>
    <property type="evidence" value="ECO:0007669"/>
    <property type="project" value="TreeGrafter"/>
</dbReference>
<evidence type="ECO:0000256" key="10">
    <source>
        <dbReference type="ARBA" id="ARBA00023012"/>
    </source>
</evidence>
<dbReference type="SUPFAM" id="SSF55785">
    <property type="entry name" value="PYP-like sensor domain (PAS domain)"/>
    <property type="match status" value="1"/>
</dbReference>
<evidence type="ECO:0000256" key="2">
    <source>
        <dbReference type="ARBA" id="ARBA00004236"/>
    </source>
</evidence>
<dbReference type="Pfam" id="PF08448">
    <property type="entry name" value="PAS_4"/>
    <property type="match status" value="1"/>
</dbReference>
<keyword evidence="6" id="KW-0808">Transferase</keyword>
<comment type="caution">
    <text evidence="14">The sequence shown here is derived from an EMBL/GenBank/DDBJ whole genome shotgun (WGS) entry which is preliminary data.</text>
</comment>
<dbReference type="InterPro" id="IPR036097">
    <property type="entry name" value="HisK_dim/P_sf"/>
</dbReference>
<dbReference type="InterPro" id="IPR050351">
    <property type="entry name" value="BphY/WalK/GraS-like"/>
</dbReference>
<dbReference type="PROSITE" id="PS50109">
    <property type="entry name" value="HIS_KIN"/>
    <property type="match status" value="1"/>
</dbReference>
<dbReference type="Proteomes" id="UP000216361">
    <property type="component" value="Unassembled WGS sequence"/>
</dbReference>
<keyword evidence="15" id="KW-1185">Reference proteome</keyword>
<dbReference type="SMART" id="SM00388">
    <property type="entry name" value="HisKA"/>
    <property type="match status" value="1"/>
</dbReference>
<dbReference type="GO" id="GO:0004721">
    <property type="term" value="F:phosphoprotein phosphatase activity"/>
    <property type="evidence" value="ECO:0007669"/>
    <property type="project" value="TreeGrafter"/>
</dbReference>
<dbReference type="Gene3D" id="3.30.450.20">
    <property type="entry name" value="PAS domain"/>
    <property type="match status" value="1"/>
</dbReference>
<dbReference type="SMART" id="SM00387">
    <property type="entry name" value="HATPase_c"/>
    <property type="match status" value="1"/>
</dbReference>
<evidence type="ECO:0000256" key="9">
    <source>
        <dbReference type="ARBA" id="ARBA00022840"/>
    </source>
</evidence>
<comment type="subcellular location">
    <subcellularLocation>
        <location evidence="2">Cell membrane</location>
    </subcellularLocation>
</comment>
<dbReference type="InterPro" id="IPR003661">
    <property type="entry name" value="HisK_dim/P_dom"/>
</dbReference>
<protein>
    <recommendedName>
        <fullName evidence="3">histidine kinase</fullName>
        <ecNumber evidence="3">2.7.13.3</ecNumber>
    </recommendedName>
</protein>
<evidence type="ECO:0000313" key="15">
    <source>
        <dbReference type="Proteomes" id="UP000216361"/>
    </source>
</evidence>
<evidence type="ECO:0000256" key="11">
    <source>
        <dbReference type="ARBA" id="ARBA00023136"/>
    </source>
</evidence>
<feature type="transmembrane region" description="Helical" evidence="12">
    <location>
        <begin position="52"/>
        <end position="68"/>
    </location>
</feature>
<dbReference type="Pfam" id="PF02518">
    <property type="entry name" value="HATPase_c"/>
    <property type="match status" value="1"/>
</dbReference>
<keyword evidence="7" id="KW-0547">Nucleotide-binding</keyword>
<dbReference type="CDD" id="cd00082">
    <property type="entry name" value="HisKA"/>
    <property type="match status" value="1"/>
</dbReference>
<dbReference type="InterPro" id="IPR035965">
    <property type="entry name" value="PAS-like_dom_sf"/>
</dbReference>
<gene>
    <name evidence="14" type="ORF">CHR90_15965</name>
</gene>
<dbReference type="Pfam" id="PF00512">
    <property type="entry name" value="HisKA"/>
    <property type="match status" value="1"/>
</dbReference>
<organism evidence="14 15">
    <name type="scientific">Elstera cyanobacteriorum</name>
    <dbReference type="NCBI Taxonomy" id="2022747"/>
    <lineage>
        <taxon>Bacteria</taxon>
        <taxon>Pseudomonadati</taxon>
        <taxon>Pseudomonadota</taxon>
        <taxon>Alphaproteobacteria</taxon>
        <taxon>Rhodospirillales</taxon>
        <taxon>Rhodospirillaceae</taxon>
        <taxon>Elstera</taxon>
    </lineage>
</organism>
<dbReference type="SUPFAM" id="SSF47384">
    <property type="entry name" value="Homodimeric domain of signal transducing histidine kinase"/>
    <property type="match status" value="1"/>
</dbReference>